<sequence>MHGPRGVVGLGALYFLRVLPAVSRELGPIASRAGAIKDPLSRALALDALRRKRFHCEGGAMLAAGDALLTRITVLYQTLCDYLDTLTDRGPRMGAQEIARLHLCTMDALCPGAPLRVQATGHDHDGGYREWL</sequence>
<proteinExistence type="predicted"/>
<dbReference type="AlphaFoldDB" id="T0YIV2"/>
<dbReference type="EMBL" id="AUZX01013527">
    <property type="protein sequence ID" value="EQD35336.1"/>
    <property type="molecule type" value="Genomic_DNA"/>
</dbReference>
<evidence type="ECO:0000313" key="1">
    <source>
        <dbReference type="EMBL" id="EQD35336.1"/>
    </source>
</evidence>
<reference evidence="1" key="2">
    <citation type="journal article" date="2014" name="ISME J.">
        <title>Microbial stratification in low pH oxic and suboxic macroscopic growths along an acid mine drainage.</title>
        <authorList>
            <person name="Mendez-Garcia C."/>
            <person name="Mesa V."/>
            <person name="Sprenger R.R."/>
            <person name="Richter M."/>
            <person name="Diez M.S."/>
            <person name="Solano J."/>
            <person name="Bargiela R."/>
            <person name="Golyshina O.V."/>
            <person name="Manteca A."/>
            <person name="Ramos J.L."/>
            <person name="Gallego J.R."/>
            <person name="Llorente I."/>
            <person name="Martins Dos Santos V.A."/>
            <person name="Jensen O.N."/>
            <person name="Pelaez A.I."/>
            <person name="Sanchez J."/>
            <person name="Ferrer M."/>
        </authorList>
    </citation>
    <scope>NUCLEOTIDE SEQUENCE</scope>
</reference>
<gene>
    <name evidence="1" type="ORF">B1A_18341</name>
</gene>
<organism evidence="1">
    <name type="scientific">mine drainage metagenome</name>
    <dbReference type="NCBI Taxonomy" id="410659"/>
    <lineage>
        <taxon>unclassified sequences</taxon>
        <taxon>metagenomes</taxon>
        <taxon>ecological metagenomes</taxon>
    </lineage>
</organism>
<dbReference type="InterPro" id="IPR019712">
    <property type="entry name" value="YtpB-like"/>
</dbReference>
<name>T0YIV2_9ZZZZ</name>
<reference evidence="1" key="1">
    <citation type="submission" date="2013-08" db="EMBL/GenBank/DDBJ databases">
        <authorList>
            <person name="Mendez C."/>
            <person name="Richter M."/>
            <person name="Ferrer M."/>
            <person name="Sanchez J."/>
        </authorList>
    </citation>
    <scope>NUCLEOTIDE SEQUENCE</scope>
</reference>
<protein>
    <submittedName>
        <fullName evidence="1">Uncharacterized protein</fullName>
    </submittedName>
</protein>
<accession>T0YIV2</accession>
<dbReference type="Pfam" id="PF10776">
    <property type="entry name" value="DUF2600"/>
    <property type="match status" value="1"/>
</dbReference>
<feature type="non-terminal residue" evidence="1">
    <location>
        <position position="132"/>
    </location>
</feature>
<comment type="caution">
    <text evidence="1">The sequence shown here is derived from an EMBL/GenBank/DDBJ whole genome shotgun (WGS) entry which is preliminary data.</text>
</comment>